<dbReference type="Gene3D" id="3.40.50.720">
    <property type="entry name" value="NAD(P)-binding Rossmann-like Domain"/>
    <property type="match status" value="1"/>
</dbReference>
<dbReference type="SUPFAM" id="SSF51735">
    <property type="entry name" value="NAD(P)-binding Rossmann-fold domains"/>
    <property type="match status" value="1"/>
</dbReference>
<dbReference type="OrthoDB" id="9802008at2"/>
<dbReference type="InterPro" id="IPR036291">
    <property type="entry name" value="NAD(P)-bd_dom_sf"/>
</dbReference>
<dbReference type="GO" id="GO:0006571">
    <property type="term" value="P:tyrosine biosynthetic process"/>
    <property type="evidence" value="ECO:0007669"/>
    <property type="project" value="InterPro"/>
</dbReference>
<dbReference type="InterPro" id="IPR046826">
    <property type="entry name" value="PDH_N"/>
</dbReference>
<gene>
    <name evidence="7" type="ORF">BN13_30118</name>
</gene>
<dbReference type="InterPro" id="IPR008927">
    <property type="entry name" value="6-PGluconate_DH-like_C_sf"/>
</dbReference>
<evidence type="ECO:0000256" key="4">
    <source>
        <dbReference type="ARBA" id="ARBA00029440"/>
    </source>
</evidence>
<dbReference type="PANTHER" id="PTHR21363">
    <property type="entry name" value="PREPHENATE DEHYDROGENASE"/>
    <property type="match status" value="1"/>
</dbReference>
<dbReference type="GO" id="GO:0004665">
    <property type="term" value="F:prephenate dehydrogenase (NADP+) activity"/>
    <property type="evidence" value="ECO:0007669"/>
    <property type="project" value="InterPro"/>
</dbReference>
<dbReference type="PROSITE" id="PS51176">
    <property type="entry name" value="PDH_ADH"/>
    <property type="match status" value="1"/>
</dbReference>
<evidence type="ECO:0000313" key="8">
    <source>
        <dbReference type="Proteomes" id="UP000035720"/>
    </source>
</evidence>
<dbReference type="GO" id="GO:0070403">
    <property type="term" value="F:NAD+ binding"/>
    <property type="evidence" value="ECO:0007669"/>
    <property type="project" value="InterPro"/>
</dbReference>
<dbReference type="InterPro" id="IPR050812">
    <property type="entry name" value="Preph/Arog_dehydrog"/>
</dbReference>
<dbReference type="RefSeq" id="WP_048543739.1">
    <property type="nucleotide sequence ID" value="NZ_HF571038.1"/>
</dbReference>
<name>A0A077M782_9MICO</name>
<dbReference type="SUPFAM" id="SSF48179">
    <property type="entry name" value="6-phosphogluconate dehydrogenase C-terminal domain-like"/>
    <property type="match status" value="1"/>
</dbReference>
<keyword evidence="8" id="KW-1185">Reference proteome</keyword>
<dbReference type="AlphaFoldDB" id="A0A077M782"/>
<feature type="region of interest" description="Disordered" evidence="5">
    <location>
        <begin position="266"/>
        <end position="303"/>
    </location>
</feature>
<evidence type="ECO:0000256" key="3">
    <source>
        <dbReference type="ARBA" id="ARBA00023141"/>
    </source>
</evidence>
<evidence type="ECO:0000256" key="1">
    <source>
        <dbReference type="ARBA" id="ARBA00007964"/>
    </source>
</evidence>
<reference evidence="7 8" key="1">
    <citation type="journal article" date="2013" name="ISME J.">
        <title>A metabolic model for members of the genus Tetrasphaera involved in enhanced biological phosphorus removal.</title>
        <authorList>
            <person name="Kristiansen R."/>
            <person name="Nguyen H.T.T."/>
            <person name="Saunders A.M."/>
            <person name="Nielsen J.L."/>
            <person name="Wimmer R."/>
            <person name="Le V.Q."/>
            <person name="McIlroy S.J."/>
            <person name="Petrovski S."/>
            <person name="Seviour R.J."/>
            <person name="Calteau A."/>
            <person name="Nielsen K.L."/>
            <person name="Nielsen P.H."/>
        </authorList>
    </citation>
    <scope>NUCLEOTIDE SEQUENCE [LARGE SCALE GENOMIC DNA]</scope>
    <source>
        <strain evidence="7 8">Ben 74</strain>
    </source>
</reference>
<feature type="domain" description="Prephenate/arogenate dehydrogenase" evidence="6">
    <location>
        <begin position="12"/>
        <end position="289"/>
    </location>
</feature>
<keyword evidence="3" id="KW-0057">Aromatic amino acid biosynthesis</keyword>
<comment type="caution">
    <text evidence="7">The sequence shown here is derived from an EMBL/GenBank/DDBJ whole genome shotgun (WGS) entry which is preliminary data.</text>
</comment>
<dbReference type="EMBL" id="CAJC01000139">
    <property type="protein sequence ID" value="CCI53166.1"/>
    <property type="molecule type" value="Genomic_DNA"/>
</dbReference>
<proteinExistence type="inferred from homology"/>
<dbReference type="Pfam" id="PF02153">
    <property type="entry name" value="PDH_N"/>
    <property type="match status" value="1"/>
</dbReference>
<dbReference type="GO" id="GO:0008977">
    <property type="term" value="F:prephenate dehydrogenase (NAD+) activity"/>
    <property type="evidence" value="ECO:0007669"/>
    <property type="project" value="UniProtKB-EC"/>
</dbReference>
<organism evidence="7 8">
    <name type="scientific">Nostocoides jenkinsii Ben 74</name>
    <dbReference type="NCBI Taxonomy" id="1193518"/>
    <lineage>
        <taxon>Bacteria</taxon>
        <taxon>Bacillati</taxon>
        <taxon>Actinomycetota</taxon>
        <taxon>Actinomycetes</taxon>
        <taxon>Micrococcales</taxon>
        <taxon>Intrasporangiaceae</taxon>
        <taxon>Nostocoides</taxon>
    </lineage>
</organism>
<dbReference type="Pfam" id="PF20463">
    <property type="entry name" value="PDH_C"/>
    <property type="match status" value="1"/>
</dbReference>
<accession>A0A077M782</accession>
<evidence type="ECO:0000259" key="6">
    <source>
        <dbReference type="PROSITE" id="PS51176"/>
    </source>
</evidence>
<evidence type="ECO:0000256" key="5">
    <source>
        <dbReference type="SAM" id="MobiDB-lite"/>
    </source>
</evidence>
<dbReference type="Proteomes" id="UP000035720">
    <property type="component" value="Unassembled WGS sequence"/>
</dbReference>
<dbReference type="InterPro" id="IPR045865">
    <property type="entry name" value="ACT-like_dom_sf"/>
</dbReference>
<comment type="similarity">
    <text evidence="1">Belongs to the prephenate/arogenate dehydrogenase family.</text>
</comment>
<evidence type="ECO:0000313" key="7">
    <source>
        <dbReference type="EMBL" id="CCI53166.1"/>
    </source>
</evidence>
<feature type="compositionally biased region" description="Gly residues" evidence="5">
    <location>
        <begin position="289"/>
        <end position="298"/>
    </location>
</feature>
<keyword evidence="2 7" id="KW-0560">Oxidoreductase</keyword>
<dbReference type="EC" id="1.3.1.12" evidence="7"/>
<sequence>MRSRLPDAVLPQRVHIIGSGLIGTSLAMALVRAGISVSVADASPTHEALAADLSGAMRGAVGAPEVVVVATPPDVTADVVAGALGTWPRATVTDVASVKRVVLGQLRARGVAGIERYVGGHPMAGREKSGAISARIDLFEGRPWVITTTAETAVGGAALVMGIAGAAGAVVRALSPDDHDNAVAAVSHVPQVAASLVAARLSELSEDAVGLAGQGLRDVTRIAASDPLLWTQILAGNAPAVVGVLRALTDDLTRVVEALEALSENEFDERAGEAGAGEPGEGESRAGEPGAGDAGAGEPGSALAPGARRVLAEAIAAGNTGHARIPGKHGAAPAAYTVVTVLIPDEPGQLGRLFQDVGDAGINLEELNLEHNLGQPFGQLELSVLPGVAGELVETLAARGWRVHD</sequence>
<comment type="pathway">
    <text evidence="4">Amino-acid biosynthesis.</text>
</comment>
<dbReference type="InterPro" id="IPR046825">
    <property type="entry name" value="PDH_C"/>
</dbReference>
<dbReference type="SUPFAM" id="SSF55021">
    <property type="entry name" value="ACT-like"/>
    <property type="match status" value="1"/>
</dbReference>
<protein>
    <submittedName>
        <fullName evidence="7">Prephenate dehydrogenase</fullName>
        <ecNumber evidence="7">1.3.1.12</ecNumber>
    </submittedName>
</protein>
<dbReference type="STRING" id="1193518.BN13_30118"/>
<evidence type="ECO:0000256" key="2">
    <source>
        <dbReference type="ARBA" id="ARBA00023002"/>
    </source>
</evidence>
<dbReference type="InterPro" id="IPR003099">
    <property type="entry name" value="Prephen_DH"/>
</dbReference>
<dbReference type="PANTHER" id="PTHR21363:SF0">
    <property type="entry name" value="PREPHENATE DEHYDROGENASE [NADP(+)]"/>
    <property type="match status" value="1"/>
</dbReference>
<dbReference type="NCBIfam" id="NF005111">
    <property type="entry name" value="PRK06545.2-3"/>
    <property type="match status" value="1"/>
</dbReference>
<dbReference type="Gene3D" id="1.10.3660.10">
    <property type="entry name" value="6-phosphogluconate dehydrogenase C-terminal like domain"/>
    <property type="match status" value="1"/>
</dbReference>
<keyword evidence="3" id="KW-0028">Amino-acid biosynthesis</keyword>